<feature type="compositionally biased region" description="Basic and acidic residues" evidence="1">
    <location>
        <begin position="105"/>
        <end position="122"/>
    </location>
</feature>
<feature type="region of interest" description="Disordered" evidence="1">
    <location>
        <begin position="29"/>
        <end position="122"/>
    </location>
</feature>
<proteinExistence type="predicted"/>
<dbReference type="RefSeq" id="XP_028472141.1">
    <property type="nucleotide sequence ID" value="XM_028619568.1"/>
</dbReference>
<keyword evidence="3" id="KW-1185">Reference proteome</keyword>
<evidence type="ECO:0000256" key="1">
    <source>
        <dbReference type="SAM" id="MobiDB-lite"/>
    </source>
</evidence>
<comment type="caution">
    <text evidence="2">The sequence shown here is derived from an EMBL/GenBank/DDBJ whole genome shotgun (WGS) entry which is preliminary data.</text>
</comment>
<dbReference type="AlphaFoldDB" id="A0A427XE55"/>
<protein>
    <submittedName>
        <fullName evidence="2">Uncharacterized protein</fullName>
    </submittedName>
</protein>
<organism evidence="2 3">
    <name type="scientific">Apiotrichum porosum</name>
    <dbReference type="NCBI Taxonomy" id="105984"/>
    <lineage>
        <taxon>Eukaryota</taxon>
        <taxon>Fungi</taxon>
        <taxon>Dikarya</taxon>
        <taxon>Basidiomycota</taxon>
        <taxon>Agaricomycotina</taxon>
        <taxon>Tremellomycetes</taxon>
        <taxon>Trichosporonales</taxon>
        <taxon>Trichosporonaceae</taxon>
        <taxon>Apiotrichum</taxon>
    </lineage>
</organism>
<name>A0A427XE55_9TREE</name>
<evidence type="ECO:0000313" key="2">
    <source>
        <dbReference type="EMBL" id="RSH76994.1"/>
    </source>
</evidence>
<dbReference type="GeneID" id="39588478"/>
<dbReference type="Proteomes" id="UP000279236">
    <property type="component" value="Unassembled WGS sequence"/>
</dbReference>
<reference evidence="2 3" key="1">
    <citation type="submission" date="2018-11" db="EMBL/GenBank/DDBJ databases">
        <title>Genome sequence of Apiotrichum porosum DSM 27194.</title>
        <authorList>
            <person name="Aliyu H."/>
            <person name="Gorte O."/>
            <person name="Ochsenreither K."/>
        </authorList>
    </citation>
    <scope>NUCLEOTIDE SEQUENCE [LARGE SCALE GENOMIC DNA]</scope>
    <source>
        <strain evidence="2 3">DSM 27194</strain>
    </source>
</reference>
<dbReference type="EMBL" id="RSCE01000019">
    <property type="protein sequence ID" value="RSH76994.1"/>
    <property type="molecule type" value="Genomic_DNA"/>
</dbReference>
<accession>A0A427XE55</accession>
<gene>
    <name evidence="2" type="ORF">EHS24_003935</name>
</gene>
<feature type="compositionally biased region" description="Basic and acidic residues" evidence="1">
    <location>
        <begin position="31"/>
        <end position="51"/>
    </location>
</feature>
<evidence type="ECO:0000313" key="3">
    <source>
        <dbReference type="Proteomes" id="UP000279236"/>
    </source>
</evidence>
<sequence length="122" mass="13313">MRQAILRPLRTIGARSMGVPTRLFASTTVASKDRKTAAAKDKSTKGYDFDKMATQGPEDTALPTESTGGGMYSARSEANAMGSYESRDEQEDIDLDEKLSQQAKVKADARHKAEKSKSKPKK</sequence>